<gene>
    <name evidence="1" type="ORF">O181_024106</name>
</gene>
<sequence length="105" mass="11400">MHAHALAFLRMSHRYAPAPAPAAGGSTCFCLCGHVSHPCTCTQTHCIVRKAPTMSSAHSELTHGYKKLGQHIIWPWCAHHTHTHTHGVSRWAPPLSPSVAESLHG</sequence>
<dbReference type="Proteomes" id="UP000765509">
    <property type="component" value="Unassembled WGS sequence"/>
</dbReference>
<dbReference type="EMBL" id="AVOT02007659">
    <property type="protein sequence ID" value="MBW0484391.1"/>
    <property type="molecule type" value="Genomic_DNA"/>
</dbReference>
<organism evidence="1 2">
    <name type="scientific">Austropuccinia psidii MF-1</name>
    <dbReference type="NCBI Taxonomy" id="1389203"/>
    <lineage>
        <taxon>Eukaryota</taxon>
        <taxon>Fungi</taxon>
        <taxon>Dikarya</taxon>
        <taxon>Basidiomycota</taxon>
        <taxon>Pucciniomycotina</taxon>
        <taxon>Pucciniomycetes</taxon>
        <taxon>Pucciniales</taxon>
        <taxon>Sphaerophragmiaceae</taxon>
        <taxon>Austropuccinia</taxon>
    </lineage>
</organism>
<keyword evidence="2" id="KW-1185">Reference proteome</keyword>
<accession>A0A9Q3GYA7</accession>
<comment type="caution">
    <text evidence="1">The sequence shown here is derived from an EMBL/GenBank/DDBJ whole genome shotgun (WGS) entry which is preliminary data.</text>
</comment>
<evidence type="ECO:0000313" key="2">
    <source>
        <dbReference type="Proteomes" id="UP000765509"/>
    </source>
</evidence>
<name>A0A9Q3GYA7_9BASI</name>
<reference evidence="1" key="1">
    <citation type="submission" date="2021-03" db="EMBL/GenBank/DDBJ databases">
        <title>Draft genome sequence of rust myrtle Austropuccinia psidii MF-1, a brazilian biotype.</title>
        <authorList>
            <person name="Quecine M.C."/>
            <person name="Pachon D.M.R."/>
            <person name="Bonatelli M.L."/>
            <person name="Correr F.H."/>
            <person name="Franceschini L.M."/>
            <person name="Leite T.F."/>
            <person name="Margarido G.R.A."/>
            <person name="Almeida C.A."/>
            <person name="Ferrarezi J.A."/>
            <person name="Labate C.A."/>
        </authorList>
    </citation>
    <scope>NUCLEOTIDE SEQUENCE</scope>
    <source>
        <strain evidence="1">MF-1</strain>
    </source>
</reference>
<dbReference type="AlphaFoldDB" id="A0A9Q3GYA7"/>
<protein>
    <submittedName>
        <fullName evidence="1">Uncharacterized protein</fullName>
    </submittedName>
</protein>
<proteinExistence type="predicted"/>
<evidence type="ECO:0000313" key="1">
    <source>
        <dbReference type="EMBL" id="MBW0484391.1"/>
    </source>
</evidence>